<dbReference type="Gene3D" id="1.20.140.10">
    <property type="entry name" value="Butyryl-CoA Dehydrogenase, subunit A, domain 3"/>
    <property type="match status" value="1"/>
</dbReference>
<comment type="similarity">
    <text evidence="2">Belongs to the acyl-CoA dehydrogenase family.</text>
</comment>
<dbReference type="STRING" id="410332.SAMN04488550_0395"/>
<keyword evidence="4" id="KW-0274">FAD</keyword>
<dbReference type="PANTHER" id="PTHR43884:SF20">
    <property type="entry name" value="ACYL-COA DEHYDROGENASE FADE28"/>
    <property type="match status" value="1"/>
</dbReference>
<evidence type="ECO:0000256" key="4">
    <source>
        <dbReference type="ARBA" id="ARBA00022827"/>
    </source>
</evidence>
<evidence type="ECO:0000313" key="8">
    <source>
        <dbReference type="Proteomes" id="UP000035009"/>
    </source>
</evidence>
<dbReference type="GO" id="GO:0003995">
    <property type="term" value="F:acyl-CoA dehydrogenase activity"/>
    <property type="evidence" value="ECO:0007669"/>
    <property type="project" value="TreeGrafter"/>
</dbReference>
<dbReference type="Gene3D" id="1.10.540.10">
    <property type="entry name" value="Acyl-CoA dehydrogenase/oxidase, N-terminal domain"/>
    <property type="match status" value="1"/>
</dbReference>
<dbReference type="SUPFAM" id="SSF47203">
    <property type="entry name" value="Acyl-CoA dehydrogenase C-terminal domain-like"/>
    <property type="match status" value="1"/>
</dbReference>
<dbReference type="InterPro" id="IPR036250">
    <property type="entry name" value="AcylCo_DH-like_C"/>
</dbReference>
<comment type="caution">
    <text evidence="7">The sequence shown here is derived from an EMBL/GenBank/DDBJ whole genome shotgun (WGS) entry which is preliminary data.</text>
</comment>
<dbReference type="SUPFAM" id="SSF56645">
    <property type="entry name" value="Acyl-CoA dehydrogenase NM domain-like"/>
    <property type="match status" value="1"/>
</dbReference>
<dbReference type="eggNOG" id="COG1960">
    <property type="taxonomic scope" value="Bacteria"/>
</dbReference>
<gene>
    <name evidence="7" type="ORF">GM1_005_00670</name>
</gene>
<proteinExistence type="inferred from homology"/>
<dbReference type="RefSeq" id="WP_008377049.1">
    <property type="nucleotide sequence ID" value="NZ_BAOP01000005.1"/>
</dbReference>
<accession>M3VE04</accession>
<organism evidence="7 8">
    <name type="scientific">Gordonia malaquae NBRC 108250</name>
    <dbReference type="NCBI Taxonomy" id="1223542"/>
    <lineage>
        <taxon>Bacteria</taxon>
        <taxon>Bacillati</taxon>
        <taxon>Actinomycetota</taxon>
        <taxon>Actinomycetes</taxon>
        <taxon>Mycobacteriales</taxon>
        <taxon>Gordoniaceae</taxon>
        <taxon>Gordonia</taxon>
    </lineage>
</organism>
<protein>
    <submittedName>
        <fullName evidence="7">Putative acyl-CoA dehydrogenase</fullName>
    </submittedName>
</protein>
<sequence length="324" mass="34238">MTVDPDLIALMNDILRTEVDDPWPRLVDLGLARLTAPEAVGGSGAGWPEASALITAAATAGVAIPYVEHDLLAGWLLRRAHLPSSDARRTACIINDDGVATGVGWAAESERIVALRAVDHGWAVADLPRSEVDVTAGWNRAGEPRDRVHVHAGASAWNRVPDDTGEMFRLRGALARAAATVGALDTILQLSLDHTSARTQFGRPLSRFQAVQHTVADMAAETALARSATEAALTEAVRNDWAGSTAFRIAVARSCVGHAASVVVRGGHQVHGAMGTTAEHRLHRFSRPALAWRNEFGSVASWDRAVADAAVAAGSSGLWDLITS</sequence>
<reference evidence="7 8" key="1">
    <citation type="submission" date="2013-02" db="EMBL/GenBank/DDBJ databases">
        <title>Whole genome shotgun sequence of Gordonia malaquae NBRC 108250.</title>
        <authorList>
            <person name="Yoshida I."/>
            <person name="Hosoyama A."/>
            <person name="Tsuchikane K."/>
            <person name="Ando Y."/>
            <person name="Baba S."/>
            <person name="Ohji S."/>
            <person name="Hamada M."/>
            <person name="Tamura T."/>
            <person name="Yamazoe A."/>
            <person name="Yamazaki S."/>
            <person name="Fujita N."/>
        </authorList>
    </citation>
    <scope>NUCLEOTIDE SEQUENCE [LARGE SCALE GENOMIC DNA]</scope>
    <source>
        <strain evidence="7 8">NBRC 108250</strain>
    </source>
</reference>
<dbReference type="PANTHER" id="PTHR43884">
    <property type="entry name" value="ACYL-COA DEHYDROGENASE"/>
    <property type="match status" value="1"/>
</dbReference>
<dbReference type="GO" id="GO:0050660">
    <property type="term" value="F:flavin adenine dinucleotide binding"/>
    <property type="evidence" value="ECO:0007669"/>
    <property type="project" value="InterPro"/>
</dbReference>
<dbReference type="AlphaFoldDB" id="M3VE04"/>
<evidence type="ECO:0000256" key="5">
    <source>
        <dbReference type="ARBA" id="ARBA00023002"/>
    </source>
</evidence>
<comment type="cofactor">
    <cofactor evidence="1">
        <name>FAD</name>
        <dbReference type="ChEBI" id="CHEBI:57692"/>
    </cofactor>
</comment>
<dbReference type="OrthoDB" id="2450120at2"/>
<keyword evidence="8" id="KW-1185">Reference proteome</keyword>
<keyword evidence="5" id="KW-0560">Oxidoreductase</keyword>
<dbReference type="EMBL" id="BAOP01000005">
    <property type="protein sequence ID" value="GAC78884.1"/>
    <property type="molecule type" value="Genomic_DNA"/>
</dbReference>
<evidence type="ECO:0000256" key="2">
    <source>
        <dbReference type="ARBA" id="ARBA00009347"/>
    </source>
</evidence>
<name>M3VE04_GORML</name>
<evidence type="ECO:0000256" key="3">
    <source>
        <dbReference type="ARBA" id="ARBA00022630"/>
    </source>
</evidence>
<dbReference type="InterPro" id="IPR037069">
    <property type="entry name" value="AcylCoA_DH/ox_N_sf"/>
</dbReference>
<dbReference type="InterPro" id="IPR009075">
    <property type="entry name" value="AcylCo_DH/oxidase_C"/>
</dbReference>
<evidence type="ECO:0000313" key="7">
    <source>
        <dbReference type="EMBL" id="GAC78884.1"/>
    </source>
</evidence>
<dbReference type="Pfam" id="PF00441">
    <property type="entry name" value="Acyl-CoA_dh_1"/>
    <property type="match status" value="1"/>
</dbReference>
<dbReference type="InterPro" id="IPR009100">
    <property type="entry name" value="AcylCoA_DH/oxidase_NM_dom_sf"/>
</dbReference>
<dbReference type="Proteomes" id="UP000035009">
    <property type="component" value="Unassembled WGS sequence"/>
</dbReference>
<evidence type="ECO:0000259" key="6">
    <source>
        <dbReference type="Pfam" id="PF00441"/>
    </source>
</evidence>
<keyword evidence="3" id="KW-0285">Flavoprotein</keyword>
<feature type="domain" description="Acyl-CoA dehydrogenase/oxidase C-terminal" evidence="6">
    <location>
        <begin position="174"/>
        <end position="293"/>
    </location>
</feature>
<evidence type="ECO:0000256" key="1">
    <source>
        <dbReference type="ARBA" id="ARBA00001974"/>
    </source>
</evidence>